<dbReference type="EMBL" id="DVHB01000017">
    <property type="protein sequence ID" value="HIR38893.1"/>
    <property type="molecule type" value="Genomic_DNA"/>
</dbReference>
<sequence length="333" mass="37889">MNGTSILAGLIALATFGSSTGVSLDTYYINENSIPMTETQYEQLEAMGFDEYEIATMSQDNFDKLISYEFISSETTTTIISDFVQQINHDDGSIASPDLAVPYPGYGSPPIENFTDSDASKVMTVTRSYVKSNDIYLFYIKQDVDWLTEPTDRNIDLLVATFDSNLSMDTLYESNIYDLQINIRYTRTRNSFAGYMWEVEDVENVTYVSQAYDGEDHSAYYYNAARDTLAVKIDLPNDTYVNNNVGLWVDYDRNTYTDFKFSMGYHLYTNNTVSTGANIQAYYFHQISSYDFDLGSIVFSTTPPFVSYETSIIDKSFEMETPLFCEVGTKFEV</sequence>
<name>A0A9D1AEN1_9FIRM</name>
<protein>
    <submittedName>
        <fullName evidence="1">Uncharacterized protein</fullName>
    </submittedName>
</protein>
<evidence type="ECO:0000313" key="1">
    <source>
        <dbReference type="EMBL" id="HIR38893.1"/>
    </source>
</evidence>
<reference evidence="1" key="1">
    <citation type="submission" date="2020-10" db="EMBL/GenBank/DDBJ databases">
        <authorList>
            <person name="Gilroy R."/>
        </authorList>
    </citation>
    <scope>NUCLEOTIDE SEQUENCE</scope>
    <source>
        <strain evidence="1">ChiW25-3613</strain>
    </source>
</reference>
<proteinExistence type="predicted"/>
<gene>
    <name evidence="1" type="ORF">IAB90_00765</name>
</gene>
<dbReference type="Proteomes" id="UP000824179">
    <property type="component" value="Unassembled WGS sequence"/>
</dbReference>
<evidence type="ECO:0000313" key="2">
    <source>
        <dbReference type="Proteomes" id="UP000824179"/>
    </source>
</evidence>
<accession>A0A9D1AEN1</accession>
<comment type="caution">
    <text evidence="1">The sequence shown here is derived from an EMBL/GenBank/DDBJ whole genome shotgun (WGS) entry which is preliminary data.</text>
</comment>
<reference evidence="1" key="2">
    <citation type="journal article" date="2021" name="PeerJ">
        <title>Extensive microbial diversity within the chicken gut microbiome revealed by metagenomics and culture.</title>
        <authorList>
            <person name="Gilroy R."/>
            <person name="Ravi A."/>
            <person name="Getino M."/>
            <person name="Pursley I."/>
            <person name="Horton D.L."/>
            <person name="Alikhan N.F."/>
            <person name="Baker D."/>
            <person name="Gharbi K."/>
            <person name="Hall N."/>
            <person name="Watson M."/>
            <person name="Adriaenssens E.M."/>
            <person name="Foster-Nyarko E."/>
            <person name="Jarju S."/>
            <person name="Secka A."/>
            <person name="Antonio M."/>
            <person name="Oren A."/>
            <person name="Chaudhuri R.R."/>
            <person name="La Ragione R."/>
            <person name="Hildebrand F."/>
            <person name="Pallen M.J."/>
        </authorList>
    </citation>
    <scope>NUCLEOTIDE SEQUENCE</scope>
    <source>
        <strain evidence="1">ChiW25-3613</strain>
    </source>
</reference>
<dbReference type="AlphaFoldDB" id="A0A9D1AEN1"/>
<organism evidence="1 2">
    <name type="scientific">Candidatus Coproplasma stercoripullorum</name>
    <dbReference type="NCBI Taxonomy" id="2840751"/>
    <lineage>
        <taxon>Bacteria</taxon>
        <taxon>Bacillati</taxon>
        <taxon>Bacillota</taxon>
        <taxon>Clostridia</taxon>
        <taxon>Eubacteriales</taxon>
        <taxon>Candidatus Coproplasma</taxon>
    </lineage>
</organism>